<feature type="region of interest" description="Disordered" evidence="4">
    <location>
        <begin position="1"/>
        <end position="54"/>
    </location>
</feature>
<sequence length="628" mass="67565">MSHVHSHPKKSGGSTCKRREPQNFSHSRLAPNSFSFPNKHKHDDPTANDHPPVFHPISAVNSIFSMSAVRSSSSSSHRQKSQKFNFKSSRGRRGEKKPRLYVSPFVSDPVQVAGVDSDRPATASDELFQIPSRAAARATRRRRFFILRANFGKCDLAGAPAVTATDTATTITITVAVAVTITVTAAAVASTAAATTSAGGTADNKSFPANIASGEEAGKVPLVGKHNKGCHCKKSGCLKKYCECFQANILCSENCKCMDCKNFEGSEERRALFHDNGNYMAYIQQAANAAISGAIGSSGYGTAVASKKRKQQEVSFCTTANNQSNHRNTQFQQDNHLRASAVSPSPSISVTHTNNAAVLGSSKFTYRSPLADILQPQDVKDLCSLLVVVSQEAGKTLTEAERDHIETSIISSTHEREHLQTDDVQKPLPDACLSENQVERVQTDELDQADVQNGRLMSPGTLALMCDEQDSIFMARGSPDGVVGSSQIPTVKSSHGQACTEVYVEQERLVLTKFWDFLNRLITCGSIKETMCSPLAKSETGNQQEPLEDDATKVRTGKGNHKEPNGNSIVKPSFAATTQMSQTIAAAKGNGIAKQKPPFPSTTRISQTNPAVHGNGTAKPPPSTNQMS</sequence>
<keyword evidence="3" id="KW-0539">Nucleus</keyword>
<comment type="similarity">
    <text evidence="2">Belongs to the lin-54 family.</text>
</comment>
<proteinExistence type="inferred from homology"/>
<evidence type="ECO:0000259" key="5">
    <source>
        <dbReference type="SMART" id="SM01114"/>
    </source>
</evidence>
<dbReference type="PANTHER" id="PTHR12446:SF49">
    <property type="entry name" value="CRC DOMAIN-CONTAINING PROTEIN"/>
    <property type="match status" value="1"/>
</dbReference>
<dbReference type="AlphaFoldDB" id="A5C7D2"/>
<dbReference type="EMBL" id="AM484888">
    <property type="protein sequence ID" value="CAN75367.1"/>
    <property type="molecule type" value="Genomic_DNA"/>
</dbReference>
<feature type="compositionally biased region" description="Polar residues" evidence="4">
    <location>
        <begin position="565"/>
        <end position="584"/>
    </location>
</feature>
<dbReference type="InterPro" id="IPR033467">
    <property type="entry name" value="Tesmin/TSO1-like_CXC"/>
</dbReference>
<dbReference type="GO" id="GO:0005634">
    <property type="term" value="C:nucleus"/>
    <property type="evidence" value="ECO:0007669"/>
    <property type="project" value="UniProtKB-SubCell"/>
</dbReference>
<name>A5C7D2_VITVI</name>
<dbReference type="PANTHER" id="PTHR12446">
    <property type="entry name" value="TESMIN/TSO1-RELATED"/>
    <property type="match status" value="1"/>
</dbReference>
<evidence type="ECO:0000256" key="3">
    <source>
        <dbReference type="ARBA" id="ARBA00023242"/>
    </source>
</evidence>
<organism evidence="6">
    <name type="scientific">Vitis vinifera</name>
    <name type="common">Grape</name>
    <dbReference type="NCBI Taxonomy" id="29760"/>
    <lineage>
        <taxon>Eukaryota</taxon>
        <taxon>Viridiplantae</taxon>
        <taxon>Streptophyta</taxon>
        <taxon>Embryophyta</taxon>
        <taxon>Tracheophyta</taxon>
        <taxon>Spermatophyta</taxon>
        <taxon>Magnoliopsida</taxon>
        <taxon>eudicotyledons</taxon>
        <taxon>Gunneridae</taxon>
        <taxon>Pentapetalae</taxon>
        <taxon>rosids</taxon>
        <taxon>Vitales</taxon>
        <taxon>Vitaceae</taxon>
        <taxon>Viteae</taxon>
        <taxon>Vitis</taxon>
    </lineage>
</organism>
<evidence type="ECO:0000256" key="2">
    <source>
        <dbReference type="ARBA" id="ARBA00007267"/>
    </source>
</evidence>
<feature type="region of interest" description="Disordered" evidence="4">
    <location>
        <begin position="71"/>
        <end position="100"/>
    </location>
</feature>
<feature type="compositionally biased region" description="Pro residues" evidence="4">
    <location>
        <begin position="619"/>
        <end position="628"/>
    </location>
</feature>
<feature type="compositionally biased region" description="Basic residues" evidence="4">
    <location>
        <begin position="1"/>
        <end position="10"/>
    </location>
</feature>
<evidence type="ECO:0000313" key="6">
    <source>
        <dbReference type="EMBL" id="CAN75367.1"/>
    </source>
</evidence>
<protein>
    <recommendedName>
        <fullName evidence="5">Tesmin/TSO1-like CXC domain-containing protein</fullName>
    </recommendedName>
</protein>
<evidence type="ECO:0000256" key="1">
    <source>
        <dbReference type="ARBA" id="ARBA00004123"/>
    </source>
</evidence>
<dbReference type="InterPro" id="IPR005172">
    <property type="entry name" value="CRC"/>
</dbReference>
<reference evidence="6" key="1">
    <citation type="journal article" date="2007" name="PLoS ONE">
        <title>The first genome sequence of an elite grapevine cultivar (Pinot noir Vitis vinifera L.): coping with a highly heterozygous genome.</title>
        <authorList>
            <person name="Velasco R."/>
            <person name="Zharkikh A."/>
            <person name="Troggio M."/>
            <person name="Cartwright D.A."/>
            <person name="Cestaro A."/>
            <person name="Pruss D."/>
            <person name="Pindo M."/>
            <person name="FitzGerald L.M."/>
            <person name="Vezzulli S."/>
            <person name="Reid J."/>
            <person name="Malacarne G."/>
            <person name="Iliev D."/>
            <person name="Coppola G."/>
            <person name="Wardell B."/>
            <person name="Micheletti D."/>
            <person name="Macalma T."/>
            <person name="Facci M."/>
            <person name="Mitchell J.T."/>
            <person name="Perazzolli M."/>
            <person name="Eldredge G."/>
            <person name="Gatto P."/>
            <person name="Oyzerski R."/>
            <person name="Moretto M."/>
            <person name="Gutin N."/>
            <person name="Stefanini M."/>
            <person name="Chen Y."/>
            <person name="Segala C."/>
            <person name="Davenport C."/>
            <person name="Dematte L."/>
            <person name="Mraz A."/>
            <person name="Battilana J."/>
            <person name="Stormo K."/>
            <person name="Costa F."/>
            <person name="Tao Q."/>
            <person name="Si-Ammour A."/>
            <person name="Harkins T."/>
            <person name="Lackey A."/>
            <person name="Perbost C."/>
            <person name="Taillon B."/>
            <person name="Stella A."/>
            <person name="Solovyev V."/>
            <person name="Fawcett J.A."/>
            <person name="Sterck L."/>
            <person name="Vandepoele K."/>
            <person name="Grando S.M."/>
            <person name="Toppo S."/>
            <person name="Moser C."/>
            <person name="Lanchbury J."/>
            <person name="Bogden R."/>
            <person name="Skolnick M."/>
            <person name="Sgaramella V."/>
            <person name="Bhatnagar S.K."/>
            <person name="Fontana P."/>
            <person name="Gutin A."/>
            <person name="Van de Peer Y."/>
            <person name="Salamini F."/>
            <person name="Viola R."/>
        </authorList>
    </citation>
    <scope>NUCLEOTIDE SEQUENCE</scope>
</reference>
<feature type="region of interest" description="Disordered" evidence="4">
    <location>
        <begin position="536"/>
        <end position="628"/>
    </location>
</feature>
<dbReference type="Pfam" id="PF03638">
    <property type="entry name" value="TCR"/>
    <property type="match status" value="1"/>
</dbReference>
<dbReference type="InterPro" id="IPR028307">
    <property type="entry name" value="Lin-54_fam"/>
</dbReference>
<gene>
    <name evidence="6" type="ORF">VITISV_008552</name>
</gene>
<feature type="domain" description="Tesmin/TSO1-like CXC" evidence="5">
    <location>
        <begin position="225"/>
        <end position="266"/>
    </location>
</feature>
<dbReference type="SMART" id="SM01114">
    <property type="entry name" value="CXC"/>
    <property type="match status" value="1"/>
</dbReference>
<comment type="subcellular location">
    <subcellularLocation>
        <location evidence="1">Nucleus</location>
    </subcellularLocation>
</comment>
<feature type="compositionally biased region" description="Polar residues" evidence="4">
    <location>
        <begin position="22"/>
        <end position="36"/>
    </location>
</feature>
<accession>A5C7D2</accession>
<dbReference type="ExpressionAtlas" id="A5C7D2">
    <property type="expression patterns" value="baseline and differential"/>
</dbReference>
<feature type="compositionally biased region" description="Polar residues" evidence="4">
    <location>
        <begin position="601"/>
        <end position="610"/>
    </location>
</feature>
<evidence type="ECO:0000256" key="4">
    <source>
        <dbReference type="SAM" id="MobiDB-lite"/>
    </source>
</evidence>